<dbReference type="GO" id="GO:0016746">
    <property type="term" value="F:acyltransferase activity"/>
    <property type="evidence" value="ECO:0007669"/>
    <property type="project" value="UniProtKB-KW"/>
</dbReference>
<evidence type="ECO:0000313" key="2">
    <source>
        <dbReference type="EMBL" id="MFB9887423.1"/>
    </source>
</evidence>
<dbReference type="InterPro" id="IPR000182">
    <property type="entry name" value="GNAT_dom"/>
</dbReference>
<name>A0ABV5ZDQ4_9GAMM</name>
<dbReference type="EC" id="2.3.1.-" evidence="2"/>
<proteinExistence type="predicted"/>
<evidence type="ECO:0000313" key="3">
    <source>
        <dbReference type="Proteomes" id="UP001589628"/>
    </source>
</evidence>
<reference evidence="2 3" key="1">
    <citation type="submission" date="2024-09" db="EMBL/GenBank/DDBJ databases">
        <authorList>
            <person name="Sun Q."/>
            <person name="Mori K."/>
        </authorList>
    </citation>
    <scope>NUCLEOTIDE SEQUENCE [LARGE SCALE GENOMIC DNA]</scope>
    <source>
        <strain evidence="2 3">ATCC 51285</strain>
    </source>
</reference>
<feature type="domain" description="N-acetyltransferase" evidence="1">
    <location>
        <begin position="1"/>
        <end position="141"/>
    </location>
</feature>
<dbReference type="Pfam" id="PF00583">
    <property type="entry name" value="Acetyltransf_1"/>
    <property type="match status" value="1"/>
</dbReference>
<gene>
    <name evidence="2" type="ORF">ACFFLH_13460</name>
</gene>
<sequence>MSSLQYRWSAAEQASLHTAALVAQVRQFNFAVVGPYEFSPKVLAVYDRDQLCAGVAAHFGLGWLSIEALWVAEPLRGQGIAQQLLKELEQQARIAELRYAKVETASFQARGFYEKQGYRVYAELEDYPPGHSYFYLRKNLHDSLG</sequence>
<evidence type="ECO:0000259" key="1">
    <source>
        <dbReference type="PROSITE" id="PS51186"/>
    </source>
</evidence>
<dbReference type="Proteomes" id="UP001589628">
    <property type="component" value="Unassembled WGS sequence"/>
</dbReference>
<keyword evidence="3" id="KW-1185">Reference proteome</keyword>
<protein>
    <submittedName>
        <fullName evidence="2">GNAT family N-acetyltransferase</fullName>
        <ecNumber evidence="2">2.3.1.-</ecNumber>
    </submittedName>
</protein>
<dbReference type="EMBL" id="JBHLZN010000004">
    <property type="protein sequence ID" value="MFB9887423.1"/>
    <property type="molecule type" value="Genomic_DNA"/>
</dbReference>
<dbReference type="InterPro" id="IPR016181">
    <property type="entry name" value="Acyl_CoA_acyltransferase"/>
</dbReference>
<dbReference type="CDD" id="cd04301">
    <property type="entry name" value="NAT_SF"/>
    <property type="match status" value="1"/>
</dbReference>
<dbReference type="RefSeq" id="WP_051527872.1">
    <property type="nucleotide sequence ID" value="NZ_JAUESS010000006.1"/>
</dbReference>
<dbReference type="SUPFAM" id="SSF55729">
    <property type="entry name" value="Acyl-CoA N-acyltransferases (Nat)"/>
    <property type="match status" value="1"/>
</dbReference>
<dbReference type="PROSITE" id="PS51186">
    <property type="entry name" value="GNAT"/>
    <property type="match status" value="1"/>
</dbReference>
<accession>A0ABV5ZDQ4</accession>
<comment type="caution">
    <text evidence="2">The sequence shown here is derived from an EMBL/GenBank/DDBJ whole genome shotgun (WGS) entry which is preliminary data.</text>
</comment>
<dbReference type="Gene3D" id="3.40.630.30">
    <property type="match status" value="1"/>
</dbReference>
<keyword evidence="2" id="KW-0808">Transferase</keyword>
<keyword evidence="2" id="KW-0012">Acyltransferase</keyword>
<organism evidence="2 3">
    <name type="scientific">Balneatrix alpica</name>
    <dbReference type="NCBI Taxonomy" id="75684"/>
    <lineage>
        <taxon>Bacteria</taxon>
        <taxon>Pseudomonadati</taxon>
        <taxon>Pseudomonadota</taxon>
        <taxon>Gammaproteobacteria</taxon>
        <taxon>Oceanospirillales</taxon>
        <taxon>Balneatrichaceae</taxon>
        <taxon>Balneatrix</taxon>
    </lineage>
</organism>